<feature type="domain" description="HTH tetR-type" evidence="6">
    <location>
        <begin position="7"/>
        <end position="67"/>
    </location>
</feature>
<evidence type="ECO:0000256" key="2">
    <source>
        <dbReference type="ARBA" id="ARBA00023015"/>
    </source>
</evidence>
<evidence type="ECO:0000256" key="4">
    <source>
        <dbReference type="ARBA" id="ARBA00023163"/>
    </source>
</evidence>
<dbReference type="Proteomes" id="UP001595816">
    <property type="component" value="Unassembled WGS sequence"/>
</dbReference>
<sequence length="196" mass="21198">MSRRPADVRLDELLRTAVDVIVERGLANTRTGDVARAAGVSQALVFYHFSTKDALLAQAFAYAAERDLAGLDQVASSAVPPAEKVRQIIDLYAPAGRSKAWALWIDGWSEALRNESLEAVSRRLYLRWKEALAEAIAAGVADGSFTCADPVKAAWRITSLIDGLAVQLTVHPSLLDRSTALDWIAESVTTELGPPL</sequence>
<evidence type="ECO:0000313" key="7">
    <source>
        <dbReference type="EMBL" id="MFC4131673.1"/>
    </source>
</evidence>
<dbReference type="PROSITE" id="PS50977">
    <property type="entry name" value="HTH_TETR_2"/>
    <property type="match status" value="1"/>
</dbReference>
<dbReference type="SUPFAM" id="SSF48498">
    <property type="entry name" value="Tetracyclin repressor-like, C-terminal domain"/>
    <property type="match status" value="1"/>
</dbReference>
<reference evidence="8" key="1">
    <citation type="journal article" date="2019" name="Int. J. Syst. Evol. Microbiol.">
        <title>The Global Catalogue of Microorganisms (GCM) 10K type strain sequencing project: providing services to taxonomists for standard genome sequencing and annotation.</title>
        <authorList>
            <consortium name="The Broad Institute Genomics Platform"/>
            <consortium name="The Broad Institute Genome Sequencing Center for Infectious Disease"/>
            <person name="Wu L."/>
            <person name="Ma J."/>
        </authorList>
    </citation>
    <scope>NUCLEOTIDE SEQUENCE [LARGE SCALE GENOMIC DNA]</scope>
    <source>
        <strain evidence="8">CGMCC 4.7289</strain>
    </source>
</reference>
<evidence type="ECO:0000256" key="3">
    <source>
        <dbReference type="ARBA" id="ARBA00023125"/>
    </source>
</evidence>
<keyword evidence="4" id="KW-0804">Transcription</keyword>
<evidence type="ECO:0000256" key="5">
    <source>
        <dbReference type="PROSITE-ProRule" id="PRU00335"/>
    </source>
</evidence>
<dbReference type="PANTHER" id="PTHR30055:SF200">
    <property type="entry name" value="HTH-TYPE TRANSCRIPTIONAL REPRESSOR BDCR"/>
    <property type="match status" value="1"/>
</dbReference>
<dbReference type="InterPro" id="IPR036271">
    <property type="entry name" value="Tet_transcr_reg_TetR-rel_C_sf"/>
</dbReference>
<organism evidence="7 8">
    <name type="scientific">Hamadaea flava</name>
    <dbReference type="NCBI Taxonomy" id="1742688"/>
    <lineage>
        <taxon>Bacteria</taxon>
        <taxon>Bacillati</taxon>
        <taxon>Actinomycetota</taxon>
        <taxon>Actinomycetes</taxon>
        <taxon>Micromonosporales</taxon>
        <taxon>Micromonosporaceae</taxon>
        <taxon>Hamadaea</taxon>
    </lineage>
</organism>
<dbReference type="PRINTS" id="PR00455">
    <property type="entry name" value="HTHTETR"/>
</dbReference>
<dbReference type="InterPro" id="IPR050109">
    <property type="entry name" value="HTH-type_TetR-like_transc_reg"/>
</dbReference>
<gene>
    <name evidence="7" type="ORF">ACFOZ4_13765</name>
</gene>
<accession>A0ABV8LMY6</accession>
<dbReference type="PANTHER" id="PTHR30055">
    <property type="entry name" value="HTH-TYPE TRANSCRIPTIONAL REGULATOR RUTR"/>
    <property type="match status" value="1"/>
</dbReference>
<dbReference type="Gene3D" id="1.10.357.10">
    <property type="entry name" value="Tetracycline Repressor, domain 2"/>
    <property type="match status" value="1"/>
</dbReference>
<keyword evidence="1" id="KW-0678">Repressor</keyword>
<name>A0ABV8LMY6_9ACTN</name>
<dbReference type="InterPro" id="IPR001647">
    <property type="entry name" value="HTH_TetR"/>
</dbReference>
<dbReference type="InterPro" id="IPR009057">
    <property type="entry name" value="Homeodomain-like_sf"/>
</dbReference>
<evidence type="ECO:0000256" key="1">
    <source>
        <dbReference type="ARBA" id="ARBA00022491"/>
    </source>
</evidence>
<dbReference type="RefSeq" id="WP_253755401.1">
    <property type="nucleotide sequence ID" value="NZ_JAMZDZ010000001.1"/>
</dbReference>
<proteinExistence type="predicted"/>
<dbReference type="Pfam" id="PF13977">
    <property type="entry name" value="TetR_C_6"/>
    <property type="match status" value="1"/>
</dbReference>
<dbReference type="EMBL" id="JBHSAY010000006">
    <property type="protein sequence ID" value="MFC4131673.1"/>
    <property type="molecule type" value="Genomic_DNA"/>
</dbReference>
<feature type="DNA-binding region" description="H-T-H motif" evidence="5">
    <location>
        <begin position="30"/>
        <end position="49"/>
    </location>
</feature>
<dbReference type="Pfam" id="PF00440">
    <property type="entry name" value="TetR_N"/>
    <property type="match status" value="1"/>
</dbReference>
<dbReference type="InterPro" id="IPR039538">
    <property type="entry name" value="BetI_C"/>
</dbReference>
<keyword evidence="3 5" id="KW-0238">DNA-binding</keyword>
<dbReference type="SUPFAM" id="SSF46689">
    <property type="entry name" value="Homeodomain-like"/>
    <property type="match status" value="1"/>
</dbReference>
<keyword evidence="2" id="KW-0805">Transcription regulation</keyword>
<keyword evidence="8" id="KW-1185">Reference proteome</keyword>
<evidence type="ECO:0000313" key="8">
    <source>
        <dbReference type="Proteomes" id="UP001595816"/>
    </source>
</evidence>
<evidence type="ECO:0000259" key="6">
    <source>
        <dbReference type="PROSITE" id="PS50977"/>
    </source>
</evidence>
<protein>
    <submittedName>
        <fullName evidence="7">TetR/AcrR family transcriptional regulator</fullName>
    </submittedName>
</protein>
<comment type="caution">
    <text evidence="7">The sequence shown here is derived from an EMBL/GenBank/DDBJ whole genome shotgun (WGS) entry which is preliminary data.</text>
</comment>